<dbReference type="Pfam" id="PF00534">
    <property type="entry name" value="Glycos_transf_1"/>
    <property type="match status" value="1"/>
</dbReference>
<evidence type="ECO:0000313" key="2">
    <source>
        <dbReference type="EMBL" id="RKS66397.1"/>
    </source>
</evidence>
<dbReference type="SUPFAM" id="SSF53756">
    <property type="entry name" value="UDP-Glycosyltransferase/glycogen phosphorylase"/>
    <property type="match status" value="1"/>
</dbReference>
<dbReference type="Proteomes" id="UP000280955">
    <property type="component" value="Unassembled WGS sequence"/>
</dbReference>
<dbReference type="RefSeq" id="WP_015833721.1">
    <property type="nucleotide sequence ID" value="NC_012962.1"/>
</dbReference>
<protein>
    <submittedName>
        <fullName evidence="2">Glycosyltransferase involved in cell wall biosynthesis</fullName>
    </submittedName>
</protein>
<keyword evidence="3" id="KW-1185">Reference proteome</keyword>
<sequence>MKILHVINLQGFGGAERLFIEYIKNSSFDNEILCTSNYLNKNLTSELEDFKITYANKVASTSIKYPTFLRKFILTKKIEKSKANKTIIWDFIPRLSRKPKNTDLIYYDHGCSWQYDINNKTLKFFQILDSAIAVSHASKRIMELRFNPSIEIQTVINKLSCNAIKNTKIKNREKIVLGTASRLVGIKGIGISILTLKQLLDKHIKANLIIAGDGEQKDDLYNLAVKLGVEENVSFIGYQSNMTDFYSKIDIYMSTPILEAFGLSCIEALSNGIPVIFPMSNGQPEAIKDKYCGVGIIPDMTTEEYYQQTGIKADCSYDAYDPINDCLTSPKLIDPNKCATAVQYVINNYSQLSKNSLEWSKETMNYDLFIKEFELSILK</sequence>
<feature type="domain" description="Glycosyl transferase family 1" evidence="1">
    <location>
        <begin position="166"/>
        <end position="298"/>
    </location>
</feature>
<name>A0ABX9SSJ3_9GAMM</name>
<dbReference type="EMBL" id="RBLJ01000001">
    <property type="protein sequence ID" value="RKS66397.1"/>
    <property type="molecule type" value="Genomic_DNA"/>
</dbReference>
<gene>
    <name evidence="2" type="ORF">BDD30_0693</name>
</gene>
<dbReference type="InterPro" id="IPR001296">
    <property type="entry name" value="Glyco_trans_1"/>
</dbReference>
<comment type="caution">
    <text evidence="2">The sequence shown here is derived from an EMBL/GenBank/DDBJ whole genome shotgun (WGS) entry which is preliminary data.</text>
</comment>
<accession>A0ABX9SSJ3</accession>
<dbReference type="PANTHER" id="PTHR45871">
    <property type="entry name" value="N-ACETYLGLUCOSAMINYL-PHOSPHATIDYLINOSITOL BIOSYNTHETIC PROTEIN"/>
    <property type="match status" value="1"/>
</dbReference>
<evidence type="ECO:0000313" key="3">
    <source>
        <dbReference type="Proteomes" id="UP000280955"/>
    </source>
</evidence>
<proteinExistence type="predicted"/>
<reference evidence="2 3" key="1">
    <citation type="submission" date="2018-10" db="EMBL/GenBank/DDBJ databases">
        <title>Genomic Encyclopedia of Archaeal and Bacterial Type Strains, Phase II (KMG-II): from individual species to whole genera.</title>
        <authorList>
            <person name="Goeker M."/>
        </authorList>
    </citation>
    <scope>NUCLEOTIDE SEQUENCE [LARGE SCALE GENOMIC DNA]</scope>
    <source>
        <strain evidence="2 3">DSM 15149</strain>
    </source>
</reference>
<organism evidence="2 3">
    <name type="scientific">Photorhabdus asymbiotica</name>
    <dbReference type="NCBI Taxonomy" id="291112"/>
    <lineage>
        <taxon>Bacteria</taxon>
        <taxon>Pseudomonadati</taxon>
        <taxon>Pseudomonadota</taxon>
        <taxon>Gammaproteobacteria</taxon>
        <taxon>Enterobacterales</taxon>
        <taxon>Morganellaceae</taxon>
        <taxon>Photorhabdus</taxon>
    </lineage>
</organism>
<evidence type="ECO:0000259" key="1">
    <source>
        <dbReference type="Pfam" id="PF00534"/>
    </source>
</evidence>
<dbReference type="PANTHER" id="PTHR45871:SF1">
    <property type="entry name" value="PHOSPHATIDYLINOSITOL N-ACETYLGLUCOSAMINYLTRANSFERASE SUBUNIT A"/>
    <property type="match status" value="1"/>
</dbReference>
<dbReference type="Gene3D" id="3.40.50.2000">
    <property type="entry name" value="Glycogen Phosphorylase B"/>
    <property type="match status" value="2"/>
</dbReference>